<reference evidence="3 4" key="1">
    <citation type="submission" date="2021-02" db="EMBL/GenBank/DDBJ databases">
        <title>Whole genome sequencing of Streptomyces actuosus VRA1.</title>
        <authorList>
            <person name="Sen G."/>
            <person name="Sen A."/>
        </authorList>
    </citation>
    <scope>NUCLEOTIDE SEQUENCE [LARGE SCALE GENOMIC DNA]</scope>
    <source>
        <strain evidence="3 4">VRA1</strain>
    </source>
</reference>
<name>A0ABS2VWS4_STRAS</name>
<evidence type="ECO:0000313" key="3">
    <source>
        <dbReference type="EMBL" id="MBN0047593.1"/>
    </source>
</evidence>
<accession>A0ABS2VWS4</accession>
<keyword evidence="2" id="KW-0812">Transmembrane</keyword>
<dbReference type="EMBL" id="JAFFZS010000027">
    <property type="protein sequence ID" value="MBN0047593.1"/>
    <property type="molecule type" value="Genomic_DNA"/>
</dbReference>
<comment type="caution">
    <text evidence="3">The sequence shown here is derived from an EMBL/GenBank/DDBJ whole genome shotgun (WGS) entry which is preliminary data.</text>
</comment>
<gene>
    <name evidence="3" type="ORF">JS756_26500</name>
</gene>
<evidence type="ECO:0000313" key="4">
    <source>
        <dbReference type="Proteomes" id="UP000788262"/>
    </source>
</evidence>
<keyword evidence="2" id="KW-1133">Transmembrane helix</keyword>
<feature type="transmembrane region" description="Helical" evidence="2">
    <location>
        <begin position="39"/>
        <end position="58"/>
    </location>
</feature>
<proteinExistence type="predicted"/>
<organism evidence="3 4">
    <name type="scientific">Streptomyces actuosus</name>
    <dbReference type="NCBI Taxonomy" id="1885"/>
    <lineage>
        <taxon>Bacteria</taxon>
        <taxon>Bacillati</taxon>
        <taxon>Actinomycetota</taxon>
        <taxon>Actinomycetes</taxon>
        <taxon>Kitasatosporales</taxon>
        <taxon>Streptomycetaceae</taxon>
        <taxon>Streptomyces</taxon>
    </lineage>
</organism>
<sequence length="66" mass="6714">MDKHLTSTATDVTATSADEQDDAAGGITLRGRNRACARARVLAGLVLTSGVVVTLSTLDTSVSAPQ</sequence>
<feature type="compositionally biased region" description="Low complexity" evidence="1">
    <location>
        <begin position="1"/>
        <end position="17"/>
    </location>
</feature>
<evidence type="ECO:0000256" key="2">
    <source>
        <dbReference type="SAM" id="Phobius"/>
    </source>
</evidence>
<keyword evidence="4" id="KW-1185">Reference proteome</keyword>
<dbReference type="Proteomes" id="UP000788262">
    <property type="component" value="Unassembled WGS sequence"/>
</dbReference>
<protein>
    <submittedName>
        <fullName evidence="3">Uncharacterized protein</fullName>
    </submittedName>
</protein>
<evidence type="ECO:0000256" key="1">
    <source>
        <dbReference type="SAM" id="MobiDB-lite"/>
    </source>
</evidence>
<feature type="region of interest" description="Disordered" evidence="1">
    <location>
        <begin position="1"/>
        <end position="29"/>
    </location>
</feature>
<keyword evidence="2" id="KW-0472">Membrane</keyword>
<dbReference type="RefSeq" id="WP_205385725.1">
    <property type="nucleotide sequence ID" value="NZ_JAFFZS010000027.1"/>
</dbReference>